<dbReference type="GeneID" id="13283226"/>
<reference evidence="2" key="1">
    <citation type="journal article" date="2011" name="Nat. Commun.">
        <title>Effector diversification within compartments of the Leptosphaeria maculans genome affected by Repeat-Induced Point mutations.</title>
        <authorList>
            <person name="Rouxel T."/>
            <person name="Grandaubert J."/>
            <person name="Hane J.K."/>
            <person name="Hoede C."/>
            <person name="van de Wouw A.P."/>
            <person name="Couloux A."/>
            <person name="Dominguez V."/>
            <person name="Anthouard V."/>
            <person name="Bally P."/>
            <person name="Bourras S."/>
            <person name="Cozijnsen A.J."/>
            <person name="Ciuffetti L.M."/>
            <person name="Degrave A."/>
            <person name="Dilmaghani A."/>
            <person name="Duret L."/>
            <person name="Fudal I."/>
            <person name="Goodwin S.B."/>
            <person name="Gout L."/>
            <person name="Glaser N."/>
            <person name="Linglin J."/>
            <person name="Kema G.H.J."/>
            <person name="Lapalu N."/>
            <person name="Lawrence C.B."/>
            <person name="May K."/>
            <person name="Meyer M."/>
            <person name="Ollivier B."/>
            <person name="Poulain J."/>
            <person name="Schoch C.L."/>
            <person name="Simon A."/>
            <person name="Spatafora J.W."/>
            <person name="Stachowiak A."/>
            <person name="Turgeon B.G."/>
            <person name="Tyler B.M."/>
            <person name="Vincent D."/>
            <person name="Weissenbach J."/>
            <person name="Amselem J."/>
            <person name="Quesneville H."/>
            <person name="Oliver R.P."/>
            <person name="Wincker P."/>
            <person name="Balesdent M.-H."/>
            <person name="Howlett B.J."/>
        </authorList>
    </citation>
    <scope>NUCLEOTIDE SEQUENCE [LARGE SCALE GENOMIC DNA]</scope>
    <source>
        <strain evidence="2">JN3 / isolate v23.1.3 / race Av1-4-5-6-7-8</strain>
    </source>
</reference>
<dbReference type="Proteomes" id="UP000002668">
    <property type="component" value="Genome"/>
</dbReference>
<dbReference type="OMA" id="YAQKMTK"/>
<evidence type="ECO:0008006" key="3">
    <source>
        <dbReference type="Google" id="ProtNLM"/>
    </source>
</evidence>
<dbReference type="Pfam" id="PF13875">
    <property type="entry name" value="DUF4202"/>
    <property type="match status" value="1"/>
</dbReference>
<gene>
    <name evidence="1" type="ORF">LEMA_P037540.1</name>
</gene>
<dbReference type="EMBL" id="FP929116">
    <property type="protein sequence ID" value="CBX94080.1"/>
    <property type="molecule type" value="Genomic_DNA"/>
</dbReference>
<dbReference type="STRING" id="985895.E4ZQS5"/>
<proteinExistence type="predicted"/>
<accession>E4ZQS5</accession>
<protein>
    <recommendedName>
        <fullName evidence="3">Glutamyl-tRNA synthetase</fullName>
    </recommendedName>
</protein>
<dbReference type="AlphaFoldDB" id="E4ZQS5"/>
<name>E4ZQS5_LEPMJ</name>
<dbReference type="OrthoDB" id="417697at2759"/>
<sequence length="195" mass="22118">MTTPYEKALSAIDAAHALDPTKTTIAGEVIPYELHYAQKCTHYLSLRCPSAPEPLRLAIRAQHFRRWEVPRSSYPMTRPGYHAWRSFLKTRQAALVRDICVSAGYDEATSERVGALIRKEDLKTDEETQVLEDVACLVFLDDQFEQFEREHDEGKIIGILRKTWGKMSGEGRALALGMEMGERPREVVARALEGL</sequence>
<dbReference type="RefSeq" id="XP_003837520.1">
    <property type="nucleotide sequence ID" value="XM_003837472.1"/>
</dbReference>
<dbReference type="PANTHER" id="PTHR41729">
    <property type="entry name" value="GLUTAMYL-TRNA SYNTHETASE"/>
    <property type="match status" value="1"/>
</dbReference>
<dbReference type="InParanoid" id="E4ZQS5"/>
<dbReference type="HOGENOM" id="CLU_085403_0_0_1"/>
<dbReference type="VEuPathDB" id="FungiDB:LEMA_P037540.1"/>
<evidence type="ECO:0000313" key="1">
    <source>
        <dbReference type="EMBL" id="CBX94080.1"/>
    </source>
</evidence>
<evidence type="ECO:0000313" key="2">
    <source>
        <dbReference type="Proteomes" id="UP000002668"/>
    </source>
</evidence>
<dbReference type="PANTHER" id="PTHR41729:SF1">
    <property type="entry name" value="GLUTAMYL-TRNA SYNTHETASE"/>
    <property type="match status" value="1"/>
</dbReference>
<dbReference type="InterPro" id="IPR025255">
    <property type="entry name" value="DUF4202"/>
</dbReference>
<organism evidence="2">
    <name type="scientific">Leptosphaeria maculans (strain JN3 / isolate v23.1.3 / race Av1-4-5-6-7-8)</name>
    <name type="common">Blackleg fungus</name>
    <name type="synonym">Phoma lingam</name>
    <dbReference type="NCBI Taxonomy" id="985895"/>
    <lineage>
        <taxon>Eukaryota</taxon>
        <taxon>Fungi</taxon>
        <taxon>Dikarya</taxon>
        <taxon>Ascomycota</taxon>
        <taxon>Pezizomycotina</taxon>
        <taxon>Dothideomycetes</taxon>
        <taxon>Pleosporomycetidae</taxon>
        <taxon>Pleosporales</taxon>
        <taxon>Pleosporineae</taxon>
        <taxon>Leptosphaeriaceae</taxon>
        <taxon>Plenodomus</taxon>
        <taxon>Plenodomus lingam/Leptosphaeria maculans species complex</taxon>
    </lineage>
</organism>
<dbReference type="eggNOG" id="ENOG502S0KS">
    <property type="taxonomic scope" value="Eukaryota"/>
</dbReference>
<keyword evidence="2" id="KW-1185">Reference proteome</keyword>